<name>A0A845GFV6_9BURK</name>
<proteinExistence type="predicted"/>
<protein>
    <submittedName>
        <fullName evidence="2">Uncharacterized protein</fullName>
    </submittedName>
</protein>
<feature type="signal peptide" evidence="1">
    <location>
        <begin position="1"/>
        <end position="27"/>
    </location>
</feature>
<evidence type="ECO:0000256" key="1">
    <source>
        <dbReference type="SAM" id="SignalP"/>
    </source>
</evidence>
<feature type="chain" id="PRO_5032897320" evidence="1">
    <location>
        <begin position="28"/>
        <end position="197"/>
    </location>
</feature>
<keyword evidence="1" id="KW-0732">Signal</keyword>
<organism evidence="2 3">
    <name type="scientific">Duganella vulcania</name>
    <dbReference type="NCBI Taxonomy" id="2692166"/>
    <lineage>
        <taxon>Bacteria</taxon>
        <taxon>Pseudomonadati</taxon>
        <taxon>Pseudomonadota</taxon>
        <taxon>Betaproteobacteria</taxon>
        <taxon>Burkholderiales</taxon>
        <taxon>Oxalobacteraceae</taxon>
        <taxon>Telluria group</taxon>
        <taxon>Duganella</taxon>
    </lineage>
</organism>
<dbReference type="RefSeq" id="WP_161081661.1">
    <property type="nucleotide sequence ID" value="NZ_WWCX01000001.1"/>
</dbReference>
<evidence type="ECO:0000313" key="3">
    <source>
        <dbReference type="Proteomes" id="UP000447355"/>
    </source>
</evidence>
<dbReference type="Proteomes" id="UP000447355">
    <property type="component" value="Unassembled WGS sequence"/>
</dbReference>
<accession>A0A845GFV6</accession>
<gene>
    <name evidence="2" type="ORF">GTP90_00785</name>
</gene>
<reference evidence="2" key="1">
    <citation type="submission" date="2019-12" db="EMBL/GenBank/DDBJ databases">
        <title>Novel species isolated from a subtropical stream in China.</title>
        <authorList>
            <person name="Lu H."/>
        </authorList>
    </citation>
    <scope>NUCLEOTIDE SEQUENCE [LARGE SCALE GENOMIC DNA]</scope>
    <source>
        <strain evidence="2">FT81W</strain>
    </source>
</reference>
<comment type="caution">
    <text evidence="2">The sequence shown here is derived from an EMBL/GenBank/DDBJ whole genome shotgun (WGS) entry which is preliminary data.</text>
</comment>
<evidence type="ECO:0000313" key="2">
    <source>
        <dbReference type="EMBL" id="MYM92390.1"/>
    </source>
</evidence>
<dbReference type="AlphaFoldDB" id="A0A845GFV6"/>
<sequence length="197" mass="21403">MRNPLRGVIRSFVVLLLLALSNSPVMAAAEIVAQSGYRAGEDGLLLLSTACLADKTGQLRHAVRRLGGQVVEGCYVINKRGNAIIKWSDGSLVEVSASVFDVKTLPQPESKQGNAWLLGSGGKDKCSRLQGTVDEEFDRIMQRWAGHTEVLSPPHNSNGQRFFQVITTDVAGRQYSFLVTDSRKFCVAADVPADNTK</sequence>
<dbReference type="EMBL" id="WWCX01000001">
    <property type="protein sequence ID" value="MYM92390.1"/>
    <property type="molecule type" value="Genomic_DNA"/>
</dbReference>